<feature type="region of interest" description="Disordered" evidence="1">
    <location>
        <begin position="1"/>
        <end position="47"/>
    </location>
</feature>
<dbReference type="RefSeq" id="WP_176458970.1">
    <property type="nucleotide sequence ID" value="NZ_CCRF01000044.1"/>
</dbReference>
<organism evidence="2 5">
    <name type="scientific">Caldibacillus thermoamylovorans</name>
    <dbReference type="NCBI Taxonomy" id="35841"/>
    <lineage>
        <taxon>Bacteria</taxon>
        <taxon>Bacillati</taxon>
        <taxon>Bacillota</taxon>
        <taxon>Bacilli</taxon>
        <taxon>Bacillales</taxon>
        <taxon>Bacillaceae</taxon>
        <taxon>Caldibacillus</taxon>
    </lineage>
</organism>
<gene>
    <name evidence="3" type="ORF">B4167_0348</name>
    <name evidence="2" type="ORF">BT1A1_1363</name>
</gene>
<proteinExistence type="predicted"/>
<dbReference type="PATRIC" id="fig|35841.8.peg.1417"/>
<dbReference type="EMBL" id="CCRF01000044">
    <property type="protein sequence ID" value="CEE01193.1"/>
    <property type="molecule type" value="Genomic_DNA"/>
</dbReference>
<name>A0A090IXK7_9BACI</name>
<evidence type="ECO:0000313" key="5">
    <source>
        <dbReference type="Proteomes" id="UP000040576"/>
    </source>
</evidence>
<dbReference type="Proteomes" id="UP000040576">
    <property type="component" value="Unassembled WGS sequence"/>
</dbReference>
<reference evidence="3 4" key="2">
    <citation type="submission" date="2015-01" db="EMBL/GenBank/DDBJ databases">
        <title>Draft Genome Sequences of Four Bacillus thermoamylovorans Strains, Isolated From Food Products.</title>
        <authorList>
            <person name="Krawcyk A.O."/>
            <person name="Berendsen E.M."/>
            <person name="Eijlander R.T."/>
            <person name="de Jong A."/>
            <person name="Wells-Bennik M."/>
            <person name="Kuipers O.P."/>
        </authorList>
    </citation>
    <scope>NUCLEOTIDE SEQUENCE [LARGE SCALE GENOMIC DNA]</scope>
    <source>
        <strain evidence="3 4">B4167</strain>
    </source>
</reference>
<accession>A0A090IXK7</accession>
<dbReference type="EMBL" id="JXLU01000105">
    <property type="protein sequence ID" value="KIO71933.1"/>
    <property type="molecule type" value="Genomic_DNA"/>
</dbReference>
<protein>
    <recommendedName>
        <fullName evidence="6">Catalase</fullName>
    </recommendedName>
</protein>
<evidence type="ECO:0000256" key="1">
    <source>
        <dbReference type="SAM" id="MobiDB-lite"/>
    </source>
</evidence>
<evidence type="ECO:0000313" key="3">
    <source>
        <dbReference type="EMBL" id="KIO71933.1"/>
    </source>
</evidence>
<keyword evidence="5" id="KW-1185">Reference proteome</keyword>
<dbReference type="AlphaFoldDB" id="A0A090IXK7"/>
<evidence type="ECO:0000313" key="2">
    <source>
        <dbReference type="EMBL" id="CEE01193.1"/>
    </source>
</evidence>
<dbReference type="Proteomes" id="UP000032076">
    <property type="component" value="Unassembled WGS sequence"/>
</dbReference>
<reference evidence="2 5" key="1">
    <citation type="submission" date="2014-07" db="EMBL/GenBank/DDBJ databases">
        <authorList>
            <person name="Wibberg Daniel"/>
        </authorList>
    </citation>
    <scope>NUCLEOTIDE SEQUENCE [LARGE SCALE GENOMIC DNA]</scope>
</reference>
<feature type="compositionally biased region" description="Polar residues" evidence="1">
    <location>
        <begin position="16"/>
        <end position="36"/>
    </location>
</feature>
<evidence type="ECO:0008006" key="6">
    <source>
        <dbReference type="Google" id="ProtNLM"/>
    </source>
</evidence>
<evidence type="ECO:0000313" key="4">
    <source>
        <dbReference type="Proteomes" id="UP000032076"/>
    </source>
</evidence>
<sequence>MRKKDQFLAGNKITKDNQIFGTPNSKARDGTGNSPNDDIGQKKGQRL</sequence>